<evidence type="ECO:0000313" key="6">
    <source>
        <dbReference type="Proteomes" id="UP000000845"/>
    </source>
</evidence>
<dbReference type="Proteomes" id="UP000000845">
    <property type="component" value="Chromosome"/>
</dbReference>
<dbReference type="SMART" id="SM00382">
    <property type="entry name" value="AAA"/>
    <property type="match status" value="1"/>
</dbReference>
<dbReference type="STRING" id="526218.Sterm_0643"/>
<dbReference type="GO" id="GO:0016887">
    <property type="term" value="F:ATP hydrolysis activity"/>
    <property type="evidence" value="ECO:0007669"/>
    <property type="project" value="TreeGrafter"/>
</dbReference>
<feature type="domain" description="Bacterial type II secretion system protein E" evidence="4">
    <location>
        <begin position="215"/>
        <end position="229"/>
    </location>
</feature>
<gene>
    <name evidence="5" type="ordered locus">Sterm_0643</name>
</gene>
<dbReference type="eggNOG" id="COG2804">
    <property type="taxonomic scope" value="Bacteria"/>
</dbReference>
<dbReference type="SUPFAM" id="SSF52540">
    <property type="entry name" value="P-loop containing nucleoside triphosphate hydrolases"/>
    <property type="match status" value="1"/>
</dbReference>
<dbReference type="PROSITE" id="PS00662">
    <property type="entry name" value="T2SP_E"/>
    <property type="match status" value="1"/>
</dbReference>
<dbReference type="PANTHER" id="PTHR30258">
    <property type="entry name" value="TYPE II SECRETION SYSTEM PROTEIN GSPE-RELATED"/>
    <property type="match status" value="1"/>
</dbReference>
<evidence type="ECO:0000256" key="1">
    <source>
        <dbReference type="ARBA" id="ARBA00006611"/>
    </source>
</evidence>
<evidence type="ECO:0000259" key="4">
    <source>
        <dbReference type="PROSITE" id="PS00662"/>
    </source>
</evidence>
<dbReference type="EMBL" id="CP001739">
    <property type="protein sequence ID" value="ACZ07516.1"/>
    <property type="molecule type" value="Genomic_DNA"/>
</dbReference>
<proteinExistence type="inferred from homology"/>
<dbReference type="GO" id="GO:0005524">
    <property type="term" value="F:ATP binding"/>
    <property type="evidence" value="ECO:0007669"/>
    <property type="project" value="UniProtKB-KW"/>
</dbReference>
<dbReference type="Gene3D" id="3.40.50.300">
    <property type="entry name" value="P-loop containing nucleotide triphosphate hydrolases"/>
    <property type="match status" value="1"/>
</dbReference>
<dbReference type="InterPro" id="IPR027417">
    <property type="entry name" value="P-loop_NTPase"/>
</dbReference>
<evidence type="ECO:0000256" key="3">
    <source>
        <dbReference type="ARBA" id="ARBA00022840"/>
    </source>
</evidence>
<dbReference type="AlphaFoldDB" id="D1AP42"/>
<evidence type="ECO:0000313" key="5">
    <source>
        <dbReference type="EMBL" id="ACZ07516.1"/>
    </source>
</evidence>
<dbReference type="RefSeq" id="WP_012860112.1">
    <property type="nucleotide sequence ID" value="NC_013517.1"/>
</dbReference>
<dbReference type="Gene3D" id="3.30.450.90">
    <property type="match status" value="1"/>
</dbReference>
<organism evidence="5 6">
    <name type="scientific">Sebaldella termitidis (strain ATCC 33386 / NCTC 11300)</name>
    <dbReference type="NCBI Taxonomy" id="526218"/>
    <lineage>
        <taxon>Bacteria</taxon>
        <taxon>Fusobacteriati</taxon>
        <taxon>Fusobacteriota</taxon>
        <taxon>Fusobacteriia</taxon>
        <taxon>Fusobacteriales</taxon>
        <taxon>Leptotrichiaceae</taxon>
        <taxon>Sebaldella</taxon>
    </lineage>
</organism>
<keyword evidence="6" id="KW-1185">Reference proteome</keyword>
<name>D1AP42_SEBTE</name>
<dbReference type="InterPro" id="IPR003593">
    <property type="entry name" value="AAA+_ATPase"/>
</dbReference>
<evidence type="ECO:0000256" key="2">
    <source>
        <dbReference type="ARBA" id="ARBA00022741"/>
    </source>
</evidence>
<reference evidence="6" key="1">
    <citation type="submission" date="2009-09" db="EMBL/GenBank/DDBJ databases">
        <title>The complete chromosome of Sebaldella termitidis ATCC 33386.</title>
        <authorList>
            <consortium name="US DOE Joint Genome Institute (JGI-PGF)"/>
            <person name="Lucas S."/>
            <person name="Copeland A."/>
            <person name="Lapidus A."/>
            <person name="Glavina del Rio T."/>
            <person name="Dalin E."/>
            <person name="Tice H."/>
            <person name="Bruce D."/>
            <person name="Goodwin L."/>
            <person name="Pitluck S."/>
            <person name="Kyrpides N."/>
            <person name="Mavromatis K."/>
            <person name="Ivanova N."/>
            <person name="Mikhailova N."/>
            <person name="Sims D."/>
            <person name="Meincke L."/>
            <person name="Brettin T."/>
            <person name="Detter J.C."/>
            <person name="Han C."/>
            <person name="Larimer F."/>
            <person name="Land M."/>
            <person name="Hauser L."/>
            <person name="Markowitz V."/>
            <person name="Cheng J.F."/>
            <person name="Hugenholtz P."/>
            <person name="Woyke T."/>
            <person name="Wu D."/>
            <person name="Eisen J.A."/>
        </authorList>
    </citation>
    <scope>NUCLEOTIDE SEQUENCE [LARGE SCALE GENOMIC DNA]</scope>
    <source>
        <strain evidence="6">ATCC 33386 / NCTC 11300</strain>
    </source>
</reference>
<dbReference type="CDD" id="cd01129">
    <property type="entry name" value="PulE-GspE-like"/>
    <property type="match status" value="1"/>
</dbReference>
<protein>
    <submittedName>
        <fullName evidence="5">Type II secretion system protein E</fullName>
    </submittedName>
</protein>
<dbReference type="InterPro" id="IPR001482">
    <property type="entry name" value="T2SS/T4SS_dom"/>
</dbReference>
<reference evidence="5 6" key="2">
    <citation type="journal article" date="2010" name="Stand. Genomic Sci.">
        <title>Complete genome sequence of Sebaldella termitidis type strain (NCTC 11300).</title>
        <authorList>
            <person name="Harmon-Smith M."/>
            <person name="Celia L."/>
            <person name="Chertkov O."/>
            <person name="Lapidus A."/>
            <person name="Copeland A."/>
            <person name="Glavina Del Rio T."/>
            <person name="Nolan M."/>
            <person name="Lucas S."/>
            <person name="Tice H."/>
            <person name="Cheng J.F."/>
            <person name="Han C."/>
            <person name="Detter J.C."/>
            <person name="Bruce D."/>
            <person name="Goodwin L."/>
            <person name="Pitluck S."/>
            <person name="Pati A."/>
            <person name="Liolios K."/>
            <person name="Ivanova N."/>
            <person name="Mavromatis K."/>
            <person name="Mikhailova N."/>
            <person name="Chen A."/>
            <person name="Palaniappan K."/>
            <person name="Land M."/>
            <person name="Hauser L."/>
            <person name="Chang Y.J."/>
            <person name="Jeffries C.D."/>
            <person name="Brettin T."/>
            <person name="Goker M."/>
            <person name="Beck B."/>
            <person name="Bristow J."/>
            <person name="Eisen J.A."/>
            <person name="Markowitz V."/>
            <person name="Hugenholtz P."/>
            <person name="Kyrpides N.C."/>
            <person name="Klenk H.P."/>
            <person name="Chen F."/>
        </authorList>
    </citation>
    <scope>NUCLEOTIDE SEQUENCE [LARGE SCALE GENOMIC DNA]</scope>
    <source>
        <strain evidence="6">ATCC 33386 / NCTC 11300</strain>
    </source>
</reference>
<dbReference type="KEGG" id="str:Sterm_0643"/>
<sequence>MGDNFRIHNGKPGIIESVNRIIRDATTKHASDIHIDINSREFNIRYRIDGVLEKAEKFSFDNEKLEVISRIKIISGMNIAEKRLPQDGSINIVINNRKYDIRVSSLPTVDGESLVLRILQNEEKITDFESLGFRGKSFSNIKKLINKNHGLVLISGPTGSGKTTTLFSIINKLNDKSKKIITVEDPVEKKLKGITQIQVKEKIGLTFLEGLKHVLRNDPDIIVIGEIRDKETAEIAVKSALTGHLVIATIHTNDSLSTIFRLMDMGIPEYLILNSLNGVIAQRLVRKICVKCCGQSCPSCNSGYSGRININEILVFDDGVHELFRKTNSLGEIKNKIKETGFRDMLDDALEKEKEKIINKEEIFRVLGELQ</sequence>
<dbReference type="GO" id="GO:0005886">
    <property type="term" value="C:plasma membrane"/>
    <property type="evidence" value="ECO:0007669"/>
    <property type="project" value="TreeGrafter"/>
</dbReference>
<dbReference type="Pfam" id="PF00437">
    <property type="entry name" value="T2SSE"/>
    <property type="match status" value="1"/>
</dbReference>
<dbReference type="PANTHER" id="PTHR30258:SF3">
    <property type="entry name" value="SLL1921 PROTEIN"/>
    <property type="match status" value="1"/>
</dbReference>
<accession>D1AP42</accession>
<keyword evidence="2" id="KW-0547">Nucleotide-binding</keyword>
<comment type="similarity">
    <text evidence="1">Belongs to the GSP E family.</text>
</comment>
<dbReference type="HOGENOM" id="CLU_013446_2_2_0"/>
<keyword evidence="3" id="KW-0067">ATP-binding</keyword>